<dbReference type="AlphaFoldDB" id="A0AA86UXQ6"/>
<evidence type="ECO:0000313" key="1">
    <source>
        <dbReference type="EMBL" id="CAI9952273.1"/>
    </source>
</evidence>
<name>A0AA86UXQ6_9EUKA</name>
<reference evidence="1" key="1">
    <citation type="submission" date="2023-06" db="EMBL/GenBank/DDBJ databases">
        <authorList>
            <person name="Kurt Z."/>
        </authorList>
    </citation>
    <scope>NUCLEOTIDE SEQUENCE</scope>
</reference>
<sequence>MMKIYLCYNNKQIIQIIITPTQQHATPWRDRYTINLQIEQPLRGLARRSAELRLRQRRLATLDVQGLPPLRRSIPYIQIYIYGPLLPGDWERNGVGDMEWGDQIVLKHAK</sequence>
<organism evidence="1">
    <name type="scientific">Hexamita inflata</name>
    <dbReference type="NCBI Taxonomy" id="28002"/>
    <lineage>
        <taxon>Eukaryota</taxon>
        <taxon>Metamonada</taxon>
        <taxon>Diplomonadida</taxon>
        <taxon>Hexamitidae</taxon>
        <taxon>Hexamitinae</taxon>
        <taxon>Hexamita</taxon>
    </lineage>
</organism>
<evidence type="ECO:0000313" key="2">
    <source>
        <dbReference type="EMBL" id="CAL5982335.1"/>
    </source>
</evidence>
<protein>
    <submittedName>
        <fullName evidence="2">Hypothetical_protein</fullName>
    </submittedName>
</protein>
<keyword evidence="3" id="KW-1185">Reference proteome</keyword>
<proteinExistence type="predicted"/>
<evidence type="ECO:0000313" key="3">
    <source>
        <dbReference type="Proteomes" id="UP001642409"/>
    </source>
</evidence>
<dbReference type="Proteomes" id="UP001642409">
    <property type="component" value="Unassembled WGS sequence"/>
</dbReference>
<dbReference type="EMBL" id="CAXDID020000014">
    <property type="protein sequence ID" value="CAL5982335.1"/>
    <property type="molecule type" value="Genomic_DNA"/>
</dbReference>
<gene>
    <name evidence="1" type="ORF">HINF_LOCUS39918</name>
    <name evidence="2" type="ORF">HINF_LOCUS7092</name>
</gene>
<dbReference type="EMBL" id="CATOUU010000831">
    <property type="protein sequence ID" value="CAI9952273.1"/>
    <property type="molecule type" value="Genomic_DNA"/>
</dbReference>
<reference evidence="2 3" key="2">
    <citation type="submission" date="2024-07" db="EMBL/GenBank/DDBJ databases">
        <authorList>
            <person name="Akdeniz Z."/>
        </authorList>
    </citation>
    <scope>NUCLEOTIDE SEQUENCE [LARGE SCALE GENOMIC DNA]</scope>
</reference>
<comment type="caution">
    <text evidence="1">The sequence shown here is derived from an EMBL/GenBank/DDBJ whole genome shotgun (WGS) entry which is preliminary data.</text>
</comment>
<accession>A0AA86UXQ6</accession>